<sequence>MITSRNLGRIAQDPEVALNELGANAWDAGASSADITIPPARLLNLVISDDGHGMSSEQFKGRWMKLSYDRIKHQGQNVKLNKRSDVVFGSVYKRLLDGLLNLLVRGERVDIIDNCNLERFAKLGQKANHSID</sequence>
<proteinExistence type="predicted"/>
<gene>
    <name evidence="1" type="ORF">CR152_15765</name>
</gene>
<dbReference type="EMBL" id="CP024608">
    <property type="protein sequence ID" value="ATQ75821.1"/>
    <property type="molecule type" value="Genomic_DNA"/>
</dbReference>
<keyword evidence="2" id="KW-1185">Reference proteome</keyword>
<dbReference type="KEGG" id="mass:CR152_15765"/>
<protein>
    <recommendedName>
        <fullName evidence="3">ATP-binding protein</fullName>
    </recommendedName>
</protein>
<dbReference type="AlphaFoldDB" id="A0A2D2DLI4"/>
<dbReference type="Proteomes" id="UP000229897">
    <property type="component" value="Chromosome"/>
</dbReference>
<dbReference type="Gene3D" id="3.30.565.10">
    <property type="entry name" value="Histidine kinase-like ATPase, C-terminal domain"/>
    <property type="match status" value="1"/>
</dbReference>
<dbReference type="InterPro" id="IPR036890">
    <property type="entry name" value="HATPase_C_sf"/>
</dbReference>
<dbReference type="Pfam" id="PF13589">
    <property type="entry name" value="HATPase_c_3"/>
    <property type="match status" value="1"/>
</dbReference>
<evidence type="ECO:0000313" key="1">
    <source>
        <dbReference type="EMBL" id="ATQ75821.1"/>
    </source>
</evidence>
<accession>A0A2D2DLI4</accession>
<evidence type="ECO:0008006" key="3">
    <source>
        <dbReference type="Google" id="ProtNLM"/>
    </source>
</evidence>
<evidence type="ECO:0000313" key="2">
    <source>
        <dbReference type="Proteomes" id="UP000229897"/>
    </source>
</evidence>
<organism evidence="1 2">
    <name type="scientific">Massilia violaceinigra</name>
    <dbReference type="NCBI Taxonomy" id="2045208"/>
    <lineage>
        <taxon>Bacteria</taxon>
        <taxon>Pseudomonadati</taxon>
        <taxon>Pseudomonadota</taxon>
        <taxon>Betaproteobacteria</taxon>
        <taxon>Burkholderiales</taxon>
        <taxon>Oxalobacteraceae</taxon>
        <taxon>Telluria group</taxon>
        <taxon>Massilia</taxon>
    </lineage>
</organism>
<name>A0A2D2DLI4_9BURK</name>
<dbReference type="SUPFAM" id="SSF55874">
    <property type="entry name" value="ATPase domain of HSP90 chaperone/DNA topoisomerase II/histidine kinase"/>
    <property type="match status" value="1"/>
</dbReference>
<reference evidence="1" key="1">
    <citation type="submission" date="2017-10" db="EMBL/GenBank/DDBJ databases">
        <title>Massilia psychrophilum sp. nov., a novel purple-pigmented bacterium isolated from Tianshan glacier, Xinjiang Municipality, China.</title>
        <authorList>
            <person name="Wang H."/>
        </authorList>
    </citation>
    <scope>NUCLEOTIDE SEQUENCE [LARGE SCALE GENOMIC DNA]</scope>
    <source>
        <strain evidence="1">B2</strain>
    </source>
</reference>